<protein>
    <submittedName>
        <fullName evidence="2">Uncharacterized protein</fullName>
    </submittedName>
</protein>
<reference evidence="2 3" key="1">
    <citation type="journal article" date="2014" name="BMC Genomics">
        <title>Genome sequencing of four Aureobasidium pullulans varieties: biotechnological potential, stress tolerance, and description of new species.</title>
        <authorList>
            <person name="Gostin Ar C."/>
            <person name="Ohm R.A."/>
            <person name="Kogej T."/>
            <person name="Sonjak S."/>
            <person name="Turk M."/>
            <person name="Zajc J."/>
            <person name="Zalar P."/>
            <person name="Grube M."/>
            <person name="Sun H."/>
            <person name="Han J."/>
            <person name="Sharma A."/>
            <person name="Chiniquy J."/>
            <person name="Ngan C.Y."/>
            <person name="Lipzen A."/>
            <person name="Barry K."/>
            <person name="Grigoriev I.V."/>
            <person name="Gunde-Cimerman N."/>
        </authorList>
    </citation>
    <scope>NUCLEOTIDE SEQUENCE [LARGE SCALE GENOMIC DNA]</scope>
    <source>
        <strain evidence="2 3">EXF-2481</strain>
    </source>
</reference>
<gene>
    <name evidence="2" type="ORF">AUEXF2481DRAFT_608034</name>
</gene>
<feature type="compositionally biased region" description="Basic and acidic residues" evidence="1">
    <location>
        <begin position="1"/>
        <end position="12"/>
    </location>
</feature>
<feature type="region of interest" description="Disordered" evidence="1">
    <location>
        <begin position="1"/>
        <end position="23"/>
    </location>
</feature>
<dbReference type="InParanoid" id="A0A074XXH1"/>
<name>A0A074XXH1_AURSE</name>
<sequence length="194" mass="22257">MVREAVREECSKKNGTRNSCDKGRTTSLGHQRYPYFECLLVVNTKVGRSLLVSMLLYLWGTPAHKDTEVYLSAKIPYIEGSRHLQTPYGLALSSGYDSGVIMDRFHTATRWFTCPIEGHSSCHLLSLGSQRTRLEVEFNLHTKSAVRHFFVAFMLRRFRGRGTRIALKNDTCGGDLAQNNERRRQRRRAGFKLK</sequence>
<dbReference type="AlphaFoldDB" id="A0A074XXH1"/>
<evidence type="ECO:0000313" key="3">
    <source>
        <dbReference type="Proteomes" id="UP000030641"/>
    </source>
</evidence>
<dbReference type="GeneID" id="25369386"/>
<dbReference type="EMBL" id="KL584803">
    <property type="protein sequence ID" value="KEQ90160.1"/>
    <property type="molecule type" value="Genomic_DNA"/>
</dbReference>
<organism evidence="2 3">
    <name type="scientific">Aureobasidium subglaciale (strain EXF-2481)</name>
    <name type="common">Aureobasidium pullulans var. subglaciale</name>
    <dbReference type="NCBI Taxonomy" id="1043005"/>
    <lineage>
        <taxon>Eukaryota</taxon>
        <taxon>Fungi</taxon>
        <taxon>Dikarya</taxon>
        <taxon>Ascomycota</taxon>
        <taxon>Pezizomycotina</taxon>
        <taxon>Dothideomycetes</taxon>
        <taxon>Dothideomycetidae</taxon>
        <taxon>Dothideales</taxon>
        <taxon>Saccotheciaceae</taxon>
        <taxon>Aureobasidium</taxon>
    </lineage>
</organism>
<accession>A0A074XXH1</accession>
<keyword evidence="3" id="KW-1185">Reference proteome</keyword>
<dbReference type="RefSeq" id="XP_013338645.1">
    <property type="nucleotide sequence ID" value="XM_013483191.1"/>
</dbReference>
<dbReference type="Proteomes" id="UP000030641">
    <property type="component" value="Unassembled WGS sequence"/>
</dbReference>
<dbReference type="HOGENOM" id="CLU_1402180_0_0_1"/>
<proteinExistence type="predicted"/>
<evidence type="ECO:0000256" key="1">
    <source>
        <dbReference type="SAM" id="MobiDB-lite"/>
    </source>
</evidence>
<evidence type="ECO:0000313" key="2">
    <source>
        <dbReference type="EMBL" id="KEQ90160.1"/>
    </source>
</evidence>